<evidence type="ECO:0000256" key="1">
    <source>
        <dbReference type="SAM" id="MobiDB-lite"/>
    </source>
</evidence>
<gene>
    <name evidence="3" type="ORF">BD289DRAFT_437810</name>
</gene>
<feature type="domain" description="DUF7924" evidence="2">
    <location>
        <begin position="397"/>
        <end position="639"/>
    </location>
</feature>
<reference evidence="3 4" key="1">
    <citation type="journal article" date="2018" name="Mycol. Prog.">
        <title>Coniella lustricola, a new species from submerged detritus.</title>
        <authorList>
            <person name="Raudabaugh D.B."/>
            <person name="Iturriaga T."/>
            <person name="Carver A."/>
            <person name="Mondo S."/>
            <person name="Pangilinan J."/>
            <person name="Lipzen A."/>
            <person name="He G."/>
            <person name="Amirebrahimi M."/>
            <person name="Grigoriev I.V."/>
            <person name="Miller A.N."/>
        </authorList>
    </citation>
    <scope>NUCLEOTIDE SEQUENCE [LARGE SCALE GENOMIC DNA]</scope>
    <source>
        <strain evidence="3 4">B22-T-1</strain>
    </source>
</reference>
<organism evidence="3 4">
    <name type="scientific">Coniella lustricola</name>
    <dbReference type="NCBI Taxonomy" id="2025994"/>
    <lineage>
        <taxon>Eukaryota</taxon>
        <taxon>Fungi</taxon>
        <taxon>Dikarya</taxon>
        <taxon>Ascomycota</taxon>
        <taxon>Pezizomycotina</taxon>
        <taxon>Sordariomycetes</taxon>
        <taxon>Sordariomycetidae</taxon>
        <taxon>Diaporthales</taxon>
        <taxon>Schizoparmaceae</taxon>
        <taxon>Coniella</taxon>
    </lineage>
</organism>
<dbReference type="OrthoDB" id="5132737at2759"/>
<feature type="compositionally biased region" description="Polar residues" evidence="1">
    <location>
        <begin position="76"/>
        <end position="105"/>
    </location>
</feature>
<keyword evidence="4" id="KW-1185">Reference proteome</keyword>
<dbReference type="Pfam" id="PF25545">
    <property type="entry name" value="DUF7924"/>
    <property type="match status" value="1"/>
</dbReference>
<dbReference type="STRING" id="2025994.A0A2T3A3P7"/>
<dbReference type="Proteomes" id="UP000241462">
    <property type="component" value="Unassembled WGS sequence"/>
</dbReference>
<feature type="region of interest" description="Disordered" evidence="1">
    <location>
        <begin position="274"/>
        <end position="329"/>
    </location>
</feature>
<feature type="compositionally biased region" description="Basic and acidic residues" evidence="1">
    <location>
        <begin position="190"/>
        <end position="202"/>
    </location>
</feature>
<feature type="compositionally biased region" description="Polar residues" evidence="1">
    <location>
        <begin position="18"/>
        <end position="27"/>
    </location>
</feature>
<dbReference type="EMBL" id="KZ678482">
    <property type="protein sequence ID" value="PSR82288.1"/>
    <property type="molecule type" value="Genomic_DNA"/>
</dbReference>
<feature type="region of interest" description="Disordered" evidence="1">
    <location>
        <begin position="1"/>
        <end position="238"/>
    </location>
</feature>
<dbReference type="PANTHER" id="PTHR42470:SF2">
    <property type="match status" value="1"/>
</dbReference>
<protein>
    <recommendedName>
        <fullName evidence="2">DUF7924 domain-containing protein</fullName>
    </recommendedName>
</protein>
<feature type="compositionally biased region" description="Low complexity" evidence="1">
    <location>
        <begin position="173"/>
        <end position="183"/>
    </location>
</feature>
<accession>A0A2T3A3P7</accession>
<evidence type="ECO:0000313" key="4">
    <source>
        <dbReference type="Proteomes" id="UP000241462"/>
    </source>
</evidence>
<evidence type="ECO:0000259" key="2">
    <source>
        <dbReference type="Pfam" id="PF25545"/>
    </source>
</evidence>
<feature type="compositionally biased region" description="Basic residues" evidence="1">
    <location>
        <begin position="289"/>
        <end position="304"/>
    </location>
</feature>
<name>A0A2T3A3P7_9PEZI</name>
<sequence>MVHTRAQAQAREPPASADLTSHQQKQSVNRKRQGAQLKAAARTRAQHITARKRRGTEHLAPNSNKTRLPSPPLQGSGLNSSNFAFNQQHTSLSPAKPEQLSTDQSVPIIDLPPHLPPASSSGAQHFGRQDDNKNYNVRRPRLIGKRGGASGNCGLRVWSRRKRKFSQAEGQDSSIKTSSSSPSKKTRYTSIHDIDSQQKRDNSPSIRNSNRSIAHQNTPHLKDTKEQGRVASPGASNLQFAEQDLYQIEHWARRGNWPPGLGQGLPQSAWMEFAVPTNGGNQSGAQRAFARHKTPSSRGRRKRSPSGSSDGGLSEEQTALTSPTETQSSRYQTAAYEVLLEANNSFLRDNDFWMDEASADSSRALFRTLLTVVTDASKAGPFSHPAPQTTLFADNHFSALCQRLSGSNEARVVRDILPLIVPSAENLAITGAVHLGKLVDGVNQSWDSAQPLVSPRPQPDYSVGFARTAFTPSQLDRLSPYLGDRGATTQWESLFMGTRVMHFPFLTCEVKCGDQALAIADRQNAHSMTLAVRGIVELFRLVGSEAELNRRVLAFSISHDDNNVRIYGHYPVFENSMSGRTDRHQEQQSYTSVKYYRHKIHAYDFTVLDGRDKWTAYRIVRYIYDEWMPKHLESLCTVIDQLPISTLS</sequence>
<proteinExistence type="predicted"/>
<dbReference type="AlphaFoldDB" id="A0A2T3A3P7"/>
<dbReference type="PANTHER" id="PTHR42470">
    <property type="entry name" value="VAST DOMAIN-CONTAINING PROTEIN"/>
    <property type="match status" value="1"/>
</dbReference>
<dbReference type="InterPro" id="IPR057684">
    <property type="entry name" value="DUF7924"/>
</dbReference>
<dbReference type="InParanoid" id="A0A2T3A3P7"/>
<evidence type="ECO:0000313" key="3">
    <source>
        <dbReference type="EMBL" id="PSR82288.1"/>
    </source>
</evidence>
<feature type="compositionally biased region" description="Low complexity" evidence="1">
    <location>
        <begin position="203"/>
        <end position="213"/>
    </location>
</feature>
<feature type="compositionally biased region" description="Polar residues" evidence="1">
    <location>
        <begin position="315"/>
        <end position="329"/>
    </location>
</feature>